<dbReference type="Pfam" id="PF00722">
    <property type="entry name" value="Glyco_hydro_16"/>
    <property type="match status" value="1"/>
</dbReference>
<organism evidence="3 4">
    <name type="scientific">Sphingomonas mucosissima</name>
    <dbReference type="NCBI Taxonomy" id="370959"/>
    <lineage>
        <taxon>Bacteria</taxon>
        <taxon>Pseudomonadati</taxon>
        <taxon>Pseudomonadota</taxon>
        <taxon>Alphaproteobacteria</taxon>
        <taxon>Sphingomonadales</taxon>
        <taxon>Sphingomonadaceae</taxon>
        <taxon>Sphingomonas</taxon>
    </lineage>
</organism>
<dbReference type="PROSITE" id="PS51762">
    <property type="entry name" value="GH16_2"/>
    <property type="match status" value="1"/>
</dbReference>
<dbReference type="InterPro" id="IPR050546">
    <property type="entry name" value="Glycosyl_Hydrlase_16"/>
</dbReference>
<name>A0A245ZJL4_9SPHN</name>
<protein>
    <submittedName>
        <fullName evidence="3">Beta-glucanase</fullName>
        <ecNumber evidence="3">3.2.1.73</ecNumber>
    </submittedName>
</protein>
<evidence type="ECO:0000259" key="2">
    <source>
        <dbReference type="PROSITE" id="PS51762"/>
    </source>
</evidence>
<dbReference type="GO" id="GO:0005975">
    <property type="term" value="P:carbohydrate metabolic process"/>
    <property type="evidence" value="ECO:0007669"/>
    <property type="project" value="InterPro"/>
</dbReference>
<dbReference type="InterPro" id="IPR000757">
    <property type="entry name" value="Beta-glucanase-like"/>
</dbReference>
<dbReference type="Proteomes" id="UP000197783">
    <property type="component" value="Unassembled WGS sequence"/>
</dbReference>
<proteinExistence type="inferred from homology"/>
<evidence type="ECO:0000256" key="1">
    <source>
        <dbReference type="ARBA" id="ARBA00006865"/>
    </source>
</evidence>
<reference evidence="3 4" key="1">
    <citation type="submission" date="2017-03" db="EMBL/GenBank/DDBJ databases">
        <title>Genome sequence of Sphingomonas mucosissima DSM 17494.</title>
        <authorList>
            <person name="Poehlein A."/>
            <person name="Wuebbeler J.H."/>
            <person name="Steinbuechel A."/>
            <person name="Daniel R."/>
        </authorList>
    </citation>
    <scope>NUCLEOTIDE SEQUENCE [LARGE SCALE GENOMIC DNA]</scope>
    <source>
        <strain evidence="3 4">DSM 17494</strain>
    </source>
</reference>
<dbReference type="EC" id="3.2.1.73" evidence="3"/>
<sequence length="291" mass="32954">MAGRPGMRSYAALGPLLLLGCIPAAVPPLPIAAEPLSPMLTRPADYRLVWSDEFDTGDQPDPQRWTYETHRNRQGWYNGEAQYYSRNRSRNIRLEGGRLIIEAHAERLNRTDYPDWGGQEFTSGRLVTRGRQSWRTGFFELRARLPCGRGTWPAIWLLPERETGRWHGGEIDIAEHVGSEPGAVHHSVQTPDRNFRAANHPNGVTQLPDACDTFHRYQLHWTEEWVRIGVDDRIGLSVRVSDLGIRFATPMYLILNLAIGGHWGGAQGIDAAALPARLEVDYVRVYQKDPE</sequence>
<accession>A0A245ZJL4</accession>
<evidence type="ECO:0000313" key="4">
    <source>
        <dbReference type="Proteomes" id="UP000197783"/>
    </source>
</evidence>
<dbReference type="PROSITE" id="PS51257">
    <property type="entry name" value="PROKAR_LIPOPROTEIN"/>
    <property type="match status" value="1"/>
</dbReference>
<dbReference type="Gene3D" id="2.60.120.200">
    <property type="match status" value="1"/>
</dbReference>
<keyword evidence="3" id="KW-0378">Hydrolase</keyword>
<comment type="similarity">
    <text evidence="1">Belongs to the glycosyl hydrolase 16 family.</text>
</comment>
<dbReference type="AlphaFoldDB" id="A0A245ZJL4"/>
<dbReference type="CDD" id="cd08023">
    <property type="entry name" value="GH16_laminarinase_like"/>
    <property type="match status" value="1"/>
</dbReference>
<gene>
    <name evidence="3" type="primary">bglA</name>
    <name evidence="3" type="ORF">SPMU_23600</name>
</gene>
<comment type="caution">
    <text evidence="3">The sequence shown here is derived from an EMBL/GenBank/DDBJ whole genome shotgun (WGS) entry which is preliminary data.</text>
</comment>
<dbReference type="InterPro" id="IPR013320">
    <property type="entry name" value="ConA-like_dom_sf"/>
</dbReference>
<keyword evidence="4" id="KW-1185">Reference proteome</keyword>
<dbReference type="EMBL" id="NBBJ01000003">
    <property type="protein sequence ID" value="OWK29938.1"/>
    <property type="molecule type" value="Genomic_DNA"/>
</dbReference>
<feature type="domain" description="GH16" evidence="2">
    <location>
        <begin position="22"/>
        <end position="291"/>
    </location>
</feature>
<dbReference type="PANTHER" id="PTHR10963">
    <property type="entry name" value="GLYCOSYL HYDROLASE-RELATED"/>
    <property type="match status" value="1"/>
</dbReference>
<dbReference type="GO" id="GO:0042972">
    <property type="term" value="F:licheninase activity"/>
    <property type="evidence" value="ECO:0007669"/>
    <property type="project" value="UniProtKB-EC"/>
</dbReference>
<dbReference type="PANTHER" id="PTHR10963:SF55">
    <property type="entry name" value="GLYCOSIDE HYDROLASE FAMILY 16 PROTEIN"/>
    <property type="match status" value="1"/>
</dbReference>
<evidence type="ECO:0000313" key="3">
    <source>
        <dbReference type="EMBL" id="OWK29938.1"/>
    </source>
</evidence>
<dbReference type="SUPFAM" id="SSF49899">
    <property type="entry name" value="Concanavalin A-like lectins/glucanases"/>
    <property type="match status" value="1"/>
</dbReference>
<keyword evidence="3" id="KW-0326">Glycosidase</keyword>